<dbReference type="OrthoDB" id="1720422at2759"/>
<dbReference type="AlphaFoldDB" id="A0A5C5FSK3"/>
<keyword evidence="8" id="KW-0813">Transport</keyword>
<feature type="domain" description="NADP-dependent oxidoreductase" evidence="6">
    <location>
        <begin position="171"/>
        <end position="441"/>
    </location>
</feature>
<dbReference type="InterPro" id="IPR036812">
    <property type="entry name" value="NAD(P)_OxRdtase_dom_sf"/>
</dbReference>
<comment type="caution">
    <text evidence="8">The sequence shown here is derived from an EMBL/GenBank/DDBJ whole genome shotgun (WGS) entry which is preliminary data.</text>
</comment>
<dbReference type="PRINTS" id="PR01577">
    <property type="entry name" value="KCNABCHANNEL"/>
</dbReference>
<evidence type="ECO:0000256" key="3">
    <source>
        <dbReference type="ARBA" id="ARBA00023002"/>
    </source>
</evidence>
<dbReference type="SUPFAM" id="SSF51430">
    <property type="entry name" value="NAD(P)-linked oxidoreductase"/>
    <property type="match status" value="1"/>
</dbReference>
<evidence type="ECO:0000259" key="7">
    <source>
        <dbReference type="Pfam" id="PF09813"/>
    </source>
</evidence>
<name>A0A5C5FSK3_9BASI</name>
<evidence type="ECO:0000256" key="2">
    <source>
        <dbReference type="ARBA" id="ARBA00022857"/>
    </source>
</evidence>
<evidence type="ECO:0000313" key="8">
    <source>
        <dbReference type="EMBL" id="TNY19202.1"/>
    </source>
</evidence>
<dbReference type="InterPro" id="IPR023210">
    <property type="entry name" value="NADP_OxRdtase_dom"/>
</dbReference>
<keyword evidence="5" id="KW-1133">Transmembrane helix</keyword>
<gene>
    <name evidence="8" type="ORF">DMC30DRAFT_422258</name>
</gene>
<dbReference type="Proteomes" id="UP000311382">
    <property type="component" value="Unassembled WGS sequence"/>
</dbReference>
<keyword evidence="5" id="KW-0472">Membrane</keyword>
<comment type="similarity">
    <text evidence="1">Belongs to the shaker potassium channel beta subunit family.</text>
</comment>
<dbReference type="Gene3D" id="3.20.20.100">
    <property type="entry name" value="NADP-dependent oxidoreductase domain"/>
    <property type="match status" value="1"/>
</dbReference>
<dbReference type="PANTHER" id="PTHR43150">
    <property type="entry name" value="HYPERKINETIC, ISOFORM M"/>
    <property type="match status" value="1"/>
</dbReference>
<keyword evidence="2" id="KW-0521">NADP</keyword>
<dbReference type="EMBL" id="SOZI01000104">
    <property type="protein sequence ID" value="TNY19202.1"/>
    <property type="molecule type" value="Genomic_DNA"/>
</dbReference>
<evidence type="ECO:0000256" key="1">
    <source>
        <dbReference type="ARBA" id="ARBA00006515"/>
    </source>
</evidence>
<feature type="region of interest" description="Disordered" evidence="4">
    <location>
        <begin position="67"/>
        <end position="87"/>
    </location>
</feature>
<feature type="transmembrane region" description="Helical" evidence="5">
    <location>
        <begin position="37"/>
        <end position="55"/>
    </location>
</feature>
<organism evidence="8 9">
    <name type="scientific">Rhodotorula diobovata</name>
    <dbReference type="NCBI Taxonomy" id="5288"/>
    <lineage>
        <taxon>Eukaryota</taxon>
        <taxon>Fungi</taxon>
        <taxon>Dikarya</taxon>
        <taxon>Basidiomycota</taxon>
        <taxon>Pucciniomycotina</taxon>
        <taxon>Microbotryomycetes</taxon>
        <taxon>Sporidiobolales</taxon>
        <taxon>Sporidiobolaceae</taxon>
        <taxon>Rhodotorula</taxon>
    </lineage>
</organism>
<sequence>MSASGLSARQARQTYHPGGYGVSEGLKRARRPFRTRNFITGGLIFGFAASVYFYSIRAVAQDDFSDLDQPLSDEKRRSLTSIEEQQRQRDELRLAAKQPPVVAAAPAGAVPSAVDGPAATPARGSGILALVRGTFGGKGADSKLVWGAPPVDRVGRIGNDVPAEQYSRRLVYANGQSEIEMGRVFKELDVDRDQIVVSTKIFFGTGRSDPNQKGLSRKHIIEGTKASLKRLQLDYVDIVFAHRADASTPIEETVRAFNYLIDQGLAYYWGTSEWTAQQIQEAIGIAERLGLVGPVVEQPQYSIFHREKFEVEFKPLFEKYGYGSTIWSPLAGGELSGKYLNGIPENSRYKTNPSFYESKIKELESPEGKKRQDKIRQLGEISKRVGGSGPAALALAWAATNPNVSSVILGATKPEQLEENFEALKLIPKITDDIRDEIDKLFENKPEQLPTYGR</sequence>
<keyword evidence="9" id="KW-1185">Reference proteome</keyword>
<evidence type="ECO:0000256" key="5">
    <source>
        <dbReference type="SAM" id="Phobius"/>
    </source>
</evidence>
<dbReference type="InterPro" id="IPR018628">
    <property type="entry name" value="Coa3_CC"/>
</dbReference>
<dbReference type="Pfam" id="PF09813">
    <property type="entry name" value="Coa3_cc"/>
    <property type="match status" value="1"/>
</dbReference>
<proteinExistence type="inferred from homology"/>
<protein>
    <submittedName>
        <fullName evidence="8">Voltage-gated potassium channel beta-2 subunit</fullName>
    </submittedName>
</protein>
<evidence type="ECO:0000259" key="6">
    <source>
        <dbReference type="Pfam" id="PF00248"/>
    </source>
</evidence>
<keyword evidence="8" id="KW-0407">Ion channel</keyword>
<dbReference type="Pfam" id="PF00248">
    <property type="entry name" value="Aldo_ket_red"/>
    <property type="match status" value="1"/>
</dbReference>
<dbReference type="GO" id="GO:0034220">
    <property type="term" value="P:monoatomic ion transmembrane transport"/>
    <property type="evidence" value="ECO:0007669"/>
    <property type="project" value="UniProtKB-KW"/>
</dbReference>
<accession>A0A5C5FSK3</accession>
<evidence type="ECO:0000313" key="9">
    <source>
        <dbReference type="Proteomes" id="UP000311382"/>
    </source>
</evidence>
<keyword evidence="5" id="KW-0812">Transmembrane</keyword>
<reference evidence="8 9" key="1">
    <citation type="submission" date="2019-03" db="EMBL/GenBank/DDBJ databases">
        <title>Rhodosporidium diobovatum UCD-FST 08-225 genome sequencing, assembly, and annotation.</title>
        <authorList>
            <person name="Fakankun I.U."/>
            <person name="Fristensky B."/>
            <person name="Levin D.B."/>
        </authorList>
    </citation>
    <scope>NUCLEOTIDE SEQUENCE [LARGE SCALE GENOMIC DNA]</scope>
    <source>
        <strain evidence="8 9">UCD-FST 08-225</strain>
    </source>
</reference>
<dbReference type="InterPro" id="IPR005399">
    <property type="entry name" value="K_chnl_volt-dep_bsu_KCNAB-rel"/>
</dbReference>
<evidence type="ECO:0000256" key="4">
    <source>
        <dbReference type="SAM" id="MobiDB-lite"/>
    </source>
</evidence>
<dbReference type="STRING" id="5288.A0A5C5FSK3"/>
<feature type="domain" description="Cytochrome c oxidase assembly factor 3 mitochondrial coiled-coil" evidence="7">
    <location>
        <begin position="25"/>
        <end position="68"/>
    </location>
</feature>
<dbReference type="GO" id="GO:0016491">
    <property type="term" value="F:oxidoreductase activity"/>
    <property type="evidence" value="ECO:0007669"/>
    <property type="project" value="UniProtKB-KW"/>
</dbReference>
<keyword evidence="3" id="KW-0560">Oxidoreductase</keyword>
<dbReference type="PANTHER" id="PTHR43150:SF2">
    <property type="entry name" value="HYPERKINETIC, ISOFORM M"/>
    <property type="match status" value="1"/>
</dbReference>
<keyword evidence="8" id="KW-0406">Ion transport</keyword>